<protein>
    <recommendedName>
        <fullName evidence="4">F-box domain-containing protein</fullName>
    </recommendedName>
</protein>
<sequence length="394" mass="44000">MVTSVAEIQGRIDELSADIARQKQHLKTLERSKSMLQRQLNAARDPLARLPLEILSEIFIQCLPSRPAPGAHHPPLLFMNICNTWTGIALATAELWSSIHVDKPLLDLNSLLDVWMKRAGSRTLSISLPHTLPDEIHTVIERHAPQLHDLKMYHDDEDISSVLAAGPFPSLKTLTMVGVDTEEFLSSTAATRNMLRACPDLVECTWTMCITEVTAPTQRKSWFFHPCSISSSECFRQTAATRSWDTFPCLVCRASSFPSQPSKSHDFSAISEAFLPPLQSITVGDEGFVKWTLQEMEECLSLIPTLIHFELFETRVDTTPNLFLAILASSSHLLPKSLQYHLSVVRPTVGTLVSETIQRTLGPPRAPEDVCSQLRQLVADGMKIHIGTKDRNYV</sequence>
<comment type="caution">
    <text evidence="2">The sequence shown here is derived from an EMBL/GenBank/DDBJ whole genome shotgun (WGS) entry which is preliminary data.</text>
</comment>
<organism evidence="2 3">
    <name type="scientific">Mycena rosella</name>
    <name type="common">Pink bonnet</name>
    <name type="synonym">Agaricus rosellus</name>
    <dbReference type="NCBI Taxonomy" id="1033263"/>
    <lineage>
        <taxon>Eukaryota</taxon>
        <taxon>Fungi</taxon>
        <taxon>Dikarya</taxon>
        <taxon>Basidiomycota</taxon>
        <taxon>Agaricomycotina</taxon>
        <taxon>Agaricomycetes</taxon>
        <taxon>Agaricomycetidae</taxon>
        <taxon>Agaricales</taxon>
        <taxon>Marasmiineae</taxon>
        <taxon>Mycenaceae</taxon>
        <taxon>Mycena</taxon>
    </lineage>
</organism>
<evidence type="ECO:0000313" key="2">
    <source>
        <dbReference type="EMBL" id="KAJ7659407.1"/>
    </source>
</evidence>
<name>A0AAD7CQZ9_MYCRO</name>
<gene>
    <name evidence="2" type="ORF">B0H17DRAFT_1096182</name>
</gene>
<keyword evidence="1" id="KW-0175">Coiled coil</keyword>
<evidence type="ECO:0000313" key="3">
    <source>
        <dbReference type="Proteomes" id="UP001221757"/>
    </source>
</evidence>
<feature type="coiled-coil region" evidence="1">
    <location>
        <begin position="5"/>
        <end position="39"/>
    </location>
</feature>
<dbReference type="EMBL" id="JARKIE010000271">
    <property type="protein sequence ID" value="KAJ7659407.1"/>
    <property type="molecule type" value="Genomic_DNA"/>
</dbReference>
<keyword evidence="3" id="KW-1185">Reference proteome</keyword>
<dbReference type="AlphaFoldDB" id="A0AAD7CQZ9"/>
<reference evidence="2" key="1">
    <citation type="submission" date="2023-03" db="EMBL/GenBank/DDBJ databases">
        <title>Massive genome expansion in bonnet fungi (Mycena s.s.) driven by repeated elements and novel gene families across ecological guilds.</title>
        <authorList>
            <consortium name="Lawrence Berkeley National Laboratory"/>
            <person name="Harder C.B."/>
            <person name="Miyauchi S."/>
            <person name="Viragh M."/>
            <person name="Kuo A."/>
            <person name="Thoen E."/>
            <person name="Andreopoulos B."/>
            <person name="Lu D."/>
            <person name="Skrede I."/>
            <person name="Drula E."/>
            <person name="Henrissat B."/>
            <person name="Morin E."/>
            <person name="Kohler A."/>
            <person name="Barry K."/>
            <person name="LaButti K."/>
            <person name="Morin E."/>
            <person name="Salamov A."/>
            <person name="Lipzen A."/>
            <person name="Mereny Z."/>
            <person name="Hegedus B."/>
            <person name="Baldrian P."/>
            <person name="Stursova M."/>
            <person name="Weitz H."/>
            <person name="Taylor A."/>
            <person name="Grigoriev I.V."/>
            <person name="Nagy L.G."/>
            <person name="Martin F."/>
            <person name="Kauserud H."/>
        </authorList>
    </citation>
    <scope>NUCLEOTIDE SEQUENCE</scope>
    <source>
        <strain evidence="2">CBHHK067</strain>
    </source>
</reference>
<accession>A0AAD7CQZ9</accession>
<evidence type="ECO:0000256" key="1">
    <source>
        <dbReference type="SAM" id="Coils"/>
    </source>
</evidence>
<proteinExistence type="predicted"/>
<evidence type="ECO:0008006" key="4">
    <source>
        <dbReference type="Google" id="ProtNLM"/>
    </source>
</evidence>
<dbReference type="Proteomes" id="UP001221757">
    <property type="component" value="Unassembled WGS sequence"/>
</dbReference>